<organism evidence="1 2">
    <name type="scientific">Vibrio cholerae</name>
    <dbReference type="NCBI Taxonomy" id="666"/>
    <lineage>
        <taxon>Bacteria</taxon>
        <taxon>Pseudomonadati</taxon>
        <taxon>Pseudomonadota</taxon>
        <taxon>Gammaproteobacteria</taxon>
        <taxon>Vibrionales</taxon>
        <taxon>Vibrionaceae</taxon>
        <taxon>Vibrio</taxon>
    </lineage>
</organism>
<dbReference type="AlphaFoldDB" id="A0A655PED8"/>
<evidence type="ECO:0000313" key="1">
    <source>
        <dbReference type="EMBL" id="CSC73239.1"/>
    </source>
</evidence>
<dbReference type="EMBL" id="CWQY01000013">
    <property type="protein sequence ID" value="CSC73239.1"/>
    <property type="molecule type" value="Genomic_DNA"/>
</dbReference>
<dbReference type="Proteomes" id="UP000041770">
    <property type="component" value="Unassembled WGS sequence"/>
</dbReference>
<name>A0A655PED8_VIBCL</name>
<evidence type="ECO:0000313" key="2">
    <source>
        <dbReference type="Proteomes" id="UP000041770"/>
    </source>
</evidence>
<protein>
    <submittedName>
        <fullName evidence="1">Uncharacterized protein</fullName>
    </submittedName>
</protein>
<gene>
    <name evidence="1" type="ORF">ERS013200_02125</name>
</gene>
<sequence length="54" mass="6273">MSSAYQRTTNHILRYLIGANNNLANQRNLDRCYTNVNTCLIFVIGKNILVRPYQ</sequence>
<accession>A0A655PED8</accession>
<proteinExistence type="predicted"/>
<reference evidence="1 2" key="1">
    <citation type="submission" date="2015-07" db="EMBL/GenBank/DDBJ databases">
        <authorList>
            <consortium name="Pathogen Informatics"/>
        </authorList>
    </citation>
    <scope>NUCLEOTIDE SEQUENCE [LARGE SCALE GENOMIC DNA]</scope>
    <source>
        <strain evidence="1 2">A316</strain>
    </source>
</reference>